<evidence type="ECO:0000259" key="3">
    <source>
        <dbReference type="Pfam" id="PF01757"/>
    </source>
</evidence>
<dbReference type="AlphaFoldDB" id="A0AAD5LZL0"/>
<feature type="transmembrane region" description="Helical" evidence="2">
    <location>
        <begin position="18"/>
        <end position="36"/>
    </location>
</feature>
<protein>
    <recommendedName>
        <fullName evidence="3">Acyltransferase 3 domain-containing protein</fullName>
    </recommendedName>
</protein>
<evidence type="ECO:0000256" key="1">
    <source>
        <dbReference type="SAM" id="MobiDB-lite"/>
    </source>
</evidence>
<feature type="domain" description="Acyltransferase 3" evidence="3">
    <location>
        <begin position="14"/>
        <end position="181"/>
    </location>
</feature>
<keyword evidence="2" id="KW-1133">Transmembrane helix</keyword>
<feature type="transmembrane region" description="Helical" evidence="2">
    <location>
        <begin position="48"/>
        <end position="68"/>
    </location>
</feature>
<keyword evidence="2" id="KW-0812">Transmembrane</keyword>
<accession>A0AAD5LZL0</accession>
<feature type="transmembrane region" description="Helical" evidence="2">
    <location>
        <begin position="92"/>
        <end position="116"/>
    </location>
</feature>
<dbReference type="GO" id="GO:0016747">
    <property type="term" value="F:acyltransferase activity, transferring groups other than amino-acyl groups"/>
    <property type="evidence" value="ECO:0007669"/>
    <property type="project" value="InterPro"/>
</dbReference>
<reference evidence="4" key="1">
    <citation type="submission" date="2021-06" db="EMBL/GenBank/DDBJ databases">
        <title>Parelaphostrongylus tenuis whole genome reference sequence.</title>
        <authorList>
            <person name="Garwood T.J."/>
            <person name="Larsen P.A."/>
            <person name="Fountain-Jones N.M."/>
            <person name="Garbe J.R."/>
            <person name="Macchietto M.G."/>
            <person name="Kania S.A."/>
            <person name="Gerhold R.W."/>
            <person name="Richards J.E."/>
            <person name="Wolf T.M."/>
        </authorList>
    </citation>
    <scope>NUCLEOTIDE SEQUENCE</scope>
    <source>
        <strain evidence="4">MNPRO001-30</strain>
        <tissue evidence="4">Meninges</tissue>
    </source>
</reference>
<dbReference type="PANTHER" id="PTHR11161">
    <property type="entry name" value="O-ACYLTRANSFERASE"/>
    <property type="match status" value="1"/>
</dbReference>
<sequence>MSKPRVSSIFFNEFYELPWTRCLPYLIGLGIGYFLAQCKTKKPKLPMIAIVLGWIAAVLVALCCLYGIHDYQTGHDKWSKFKRATYNNFSRIGWSMAVSWVVVANHLGWGGLIATFMDHPIWQPLGKMSYCAYIVHYFVIRYVFNLDDRPFNFISLWQMYVYRTIPVIVLSYFLAFIWSCMIEIPTTKLEKLLMAALIPQKKVQPMHSKPVSACNPDNEKESDDQIQNLKF</sequence>
<feature type="transmembrane region" description="Helical" evidence="2">
    <location>
        <begin position="164"/>
        <end position="184"/>
    </location>
</feature>
<gene>
    <name evidence="4" type="ORF">KIN20_002308</name>
</gene>
<organism evidence="4 5">
    <name type="scientific">Parelaphostrongylus tenuis</name>
    <name type="common">Meningeal worm</name>
    <dbReference type="NCBI Taxonomy" id="148309"/>
    <lineage>
        <taxon>Eukaryota</taxon>
        <taxon>Metazoa</taxon>
        <taxon>Ecdysozoa</taxon>
        <taxon>Nematoda</taxon>
        <taxon>Chromadorea</taxon>
        <taxon>Rhabditida</taxon>
        <taxon>Rhabditina</taxon>
        <taxon>Rhabditomorpha</taxon>
        <taxon>Strongyloidea</taxon>
        <taxon>Metastrongylidae</taxon>
        <taxon>Parelaphostrongylus</taxon>
    </lineage>
</organism>
<evidence type="ECO:0000313" key="4">
    <source>
        <dbReference type="EMBL" id="KAJ1347283.1"/>
    </source>
</evidence>
<evidence type="ECO:0000313" key="5">
    <source>
        <dbReference type="Proteomes" id="UP001196413"/>
    </source>
</evidence>
<feature type="region of interest" description="Disordered" evidence="1">
    <location>
        <begin position="207"/>
        <end position="231"/>
    </location>
</feature>
<keyword evidence="2" id="KW-0472">Membrane</keyword>
<feature type="transmembrane region" description="Helical" evidence="2">
    <location>
        <begin position="128"/>
        <end position="144"/>
    </location>
</feature>
<dbReference type="Pfam" id="PF01757">
    <property type="entry name" value="Acyl_transf_3"/>
    <property type="match status" value="1"/>
</dbReference>
<proteinExistence type="predicted"/>
<dbReference type="PANTHER" id="PTHR11161:SF0">
    <property type="entry name" value="O-ACYLTRANSFERASE LIKE PROTEIN"/>
    <property type="match status" value="1"/>
</dbReference>
<keyword evidence="5" id="KW-1185">Reference proteome</keyword>
<dbReference type="Proteomes" id="UP001196413">
    <property type="component" value="Unassembled WGS sequence"/>
</dbReference>
<dbReference type="EMBL" id="JAHQIW010000300">
    <property type="protein sequence ID" value="KAJ1347283.1"/>
    <property type="molecule type" value="Genomic_DNA"/>
</dbReference>
<evidence type="ECO:0000256" key="2">
    <source>
        <dbReference type="SAM" id="Phobius"/>
    </source>
</evidence>
<name>A0AAD5LZL0_PARTN</name>
<comment type="caution">
    <text evidence="4">The sequence shown here is derived from an EMBL/GenBank/DDBJ whole genome shotgun (WGS) entry which is preliminary data.</text>
</comment>
<dbReference type="InterPro" id="IPR052728">
    <property type="entry name" value="O2_lipid_transport_reg"/>
</dbReference>
<dbReference type="InterPro" id="IPR002656">
    <property type="entry name" value="Acyl_transf_3_dom"/>
</dbReference>